<protein>
    <submittedName>
        <fullName evidence="3">DUF115 domain-containing protein</fullName>
    </submittedName>
</protein>
<comment type="caution">
    <text evidence="3">The sequence shown here is derived from an EMBL/GenBank/DDBJ whole genome shotgun (WGS) entry which is preliminary data.</text>
</comment>
<proteinExistence type="predicted"/>
<dbReference type="AlphaFoldDB" id="A0A9D9HQA3"/>
<sequence length="563" mass="64732">MNEISRESRLRFNRENRDDSQAPRLVETRRGASVLYRERYLYSKYNPEEAVDRIVACTEIKNQTLIICTSPLLGYGLEKLSEKTPSDSFILLTEGNPDLYEFSLDYISALHLPEEKTEYIFLKKGNDILKWLESKGENFILNFRRVVRLDFSGGSFFSQDKYSVAEKLLTQSINLSWKNKMTLIKFGRLYSKNIILNLSLLPEAKVFPEITKPVIALGAGESLENTAGFLRTARNDFFVAAVDAALIPLLDLNICPDCVVVLESQIYNNESFIGIKKRIHDKEFEMPFFICDLTSRYSLNREFTENIGFILSDFSRCNFLEIIKALGIPVIPPLGSVGLALLKIISLLNKNSQPIFFSGLDFSYKPGKTHSRGTHQIMNDIHTAFRLQPPGSRKTFFSPEIFKVWGINKKRVLCDPSLNMYGEIMNTIFKDEFFYDLRTSGIPLDFPRTDIRNINSFISGIKTLHRKDTLFIRGNYNPKKILNFLENELAYLENLCRELTGEKQTGSTVPSRDLKNHEYLFLHFPDILGATDPGISFYKRLKIEAIYFSKIIRTSILILRKSF</sequence>
<dbReference type="Proteomes" id="UP000823638">
    <property type="component" value="Unassembled WGS sequence"/>
</dbReference>
<dbReference type="InterPro" id="IPR002826">
    <property type="entry name" value="MptE-like"/>
</dbReference>
<dbReference type="PANTHER" id="PTHR41786">
    <property type="entry name" value="MOTILITY ACCESSORY FACTOR MAF"/>
    <property type="match status" value="1"/>
</dbReference>
<feature type="domain" description="6-hydroxymethylpterin diphosphokinase MptE-like" evidence="2">
    <location>
        <begin position="209"/>
        <end position="365"/>
    </location>
</feature>
<dbReference type="EMBL" id="JADIMM010000080">
    <property type="protein sequence ID" value="MBO8457899.1"/>
    <property type="molecule type" value="Genomic_DNA"/>
</dbReference>
<evidence type="ECO:0000259" key="2">
    <source>
        <dbReference type="Pfam" id="PF01973"/>
    </source>
</evidence>
<organism evidence="3 4">
    <name type="scientific">Candidatus Gallitreponema excrementavium</name>
    <dbReference type="NCBI Taxonomy" id="2840840"/>
    <lineage>
        <taxon>Bacteria</taxon>
        <taxon>Pseudomonadati</taxon>
        <taxon>Spirochaetota</taxon>
        <taxon>Spirochaetia</taxon>
        <taxon>Spirochaetales</taxon>
        <taxon>Candidatus Gallitreponema</taxon>
    </lineage>
</organism>
<reference evidence="3" key="1">
    <citation type="submission" date="2020-10" db="EMBL/GenBank/DDBJ databases">
        <authorList>
            <person name="Gilroy R."/>
        </authorList>
    </citation>
    <scope>NUCLEOTIDE SEQUENCE</scope>
    <source>
        <strain evidence="3">10532</strain>
    </source>
</reference>
<evidence type="ECO:0000256" key="1">
    <source>
        <dbReference type="SAM" id="MobiDB-lite"/>
    </source>
</evidence>
<evidence type="ECO:0000313" key="4">
    <source>
        <dbReference type="Proteomes" id="UP000823638"/>
    </source>
</evidence>
<reference evidence="3" key="2">
    <citation type="journal article" date="2021" name="PeerJ">
        <title>Extensive microbial diversity within the chicken gut microbiome revealed by metagenomics and culture.</title>
        <authorList>
            <person name="Gilroy R."/>
            <person name="Ravi A."/>
            <person name="Getino M."/>
            <person name="Pursley I."/>
            <person name="Horton D.L."/>
            <person name="Alikhan N.F."/>
            <person name="Baker D."/>
            <person name="Gharbi K."/>
            <person name="Hall N."/>
            <person name="Watson M."/>
            <person name="Adriaenssens E.M."/>
            <person name="Foster-Nyarko E."/>
            <person name="Jarju S."/>
            <person name="Secka A."/>
            <person name="Antonio M."/>
            <person name="Oren A."/>
            <person name="Chaudhuri R.R."/>
            <person name="La Ragione R."/>
            <person name="Hildebrand F."/>
            <person name="Pallen M.J."/>
        </authorList>
    </citation>
    <scope>NUCLEOTIDE SEQUENCE</scope>
    <source>
        <strain evidence="3">10532</strain>
    </source>
</reference>
<name>A0A9D9HQA3_9SPIR</name>
<accession>A0A9D9HQA3</accession>
<dbReference type="PANTHER" id="PTHR41786:SF1">
    <property type="entry name" value="6-HYDROXYMETHYLPTERIN DIPHOSPHOKINASE MPTE-LIKE DOMAIN-CONTAINING PROTEIN"/>
    <property type="match status" value="1"/>
</dbReference>
<evidence type="ECO:0000313" key="3">
    <source>
        <dbReference type="EMBL" id="MBO8457899.1"/>
    </source>
</evidence>
<feature type="region of interest" description="Disordered" evidence="1">
    <location>
        <begin position="1"/>
        <end position="24"/>
    </location>
</feature>
<gene>
    <name evidence="3" type="ORF">IAA81_06685</name>
</gene>
<dbReference type="Pfam" id="PF01973">
    <property type="entry name" value="MptE-like"/>
    <property type="match status" value="1"/>
</dbReference>